<dbReference type="PANTHER" id="PTHR33371:SF16">
    <property type="entry name" value="MCE-FAMILY PROTEIN MCE3F"/>
    <property type="match status" value="1"/>
</dbReference>
<feature type="region of interest" description="Disordered" evidence="1">
    <location>
        <begin position="35"/>
        <end position="54"/>
    </location>
</feature>
<evidence type="ECO:0000256" key="1">
    <source>
        <dbReference type="SAM" id="MobiDB-lite"/>
    </source>
</evidence>
<dbReference type="STRING" id="5454.A0A163LCG4"/>
<dbReference type="AlphaFoldDB" id="A0A163LCG4"/>
<gene>
    <name evidence="3" type="ORF">ST47_g1240</name>
</gene>
<dbReference type="Proteomes" id="UP000076837">
    <property type="component" value="Unassembled WGS sequence"/>
</dbReference>
<organism evidence="3 4">
    <name type="scientific">Didymella rabiei</name>
    <name type="common">Chickpea ascochyta blight fungus</name>
    <name type="synonym">Mycosphaerella rabiei</name>
    <dbReference type="NCBI Taxonomy" id="5454"/>
    <lineage>
        <taxon>Eukaryota</taxon>
        <taxon>Fungi</taxon>
        <taxon>Dikarya</taxon>
        <taxon>Ascomycota</taxon>
        <taxon>Pezizomycotina</taxon>
        <taxon>Dothideomycetes</taxon>
        <taxon>Pleosporomycetidae</taxon>
        <taxon>Pleosporales</taxon>
        <taxon>Pleosporineae</taxon>
        <taxon>Didymellaceae</taxon>
        <taxon>Ascochyta</taxon>
    </lineage>
</organism>
<keyword evidence="4" id="KW-1185">Reference proteome</keyword>
<evidence type="ECO:0000313" key="4">
    <source>
        <dbReference type="Proteomes" id="UP000076837"/>
    </source>
</evidence>
<feature type="region of interest" description="Disordered" evidence="1">
    <location>
        <begin position="910"/>
        <end position="930"/>
    </location>
</feature>
<feature type="region of interest" description="Disordered" evidence="1">
    <location>
        <begin position="134"/>
        <end position="153"/>
    </location>
</feature>
<proteinExistence type="predicted"/>
<dbReference type="NCBIfam" id="TIGR00996">
    <property type="entry name" value="Mtu_fam_mce"/>
    <property type="match status" value="1"/>
</dbReference>
<dbReference type="InterPro" id="IPR005693">
    <property type="entry name" value="Mce"/>
</dbReference>
<reference evidence="3 4" key="1">
    <citation type="journal article" date="2016" name="Sci. Rep.">
        <title>Draft genome sequencing and secretome analysis of fungal phytopathogen Ascochyta rabiei provides insight into the necrotrophic effector repertoire.</title>
        <authorList>
            <person name="Verma S."/>
            <person name="Gazara R.K."/>
            <person name="Nizam S."/>
            <person name="Parween S."/>
            <person name="Chattopadhyay D."/>
            <person name="Verma P.K."/>
        </authorList>
    </citation>
    <scope>NUCLEOTIDE SEQUENCE [LARGE SCALE GENOMIC DNA]</scope>
    <source>
        <strain evidence="3 4">ArDII</strain>
    </source>
</reference>
<dbReference type="PANTHER" id="PTHR33371">
    <property type="entry name" value="INTERMEMBRANE PHOSPHOLIPID TRANSPORT SYSTEM BINDING PROTEIN MLAD-RELATED"/>
    <property type="match status" value="1"/>
</dbReference>
<name>A0A163LCG4_DIDRA</name>
<evidence type="ECO:0000259" key="2">
    <source>
        <dbReference type="Pfam" id="PF02470"/>
    </source>
</evidence>
<dbReference type="EMBL" id="JYNV01000060">
    <property type="protein sequence ID" value="KZM27667.1"/>
    <property type="molecule type" value="Genomic_DNA"/>
</dbReference>
<evidence type="ECO:0000313" key="3">
    <source>
        <dbReference type="EMBL" id="KZM27667.1"/>
    </source>
</evidence>
<dbReference type="InterPro" id="IPR052336">
    <property type="entry name" value="MlaD_Phospholipid_Transporter"/>
</dbReference>
<feature type="domain" description="Mce/MlaD" evidence="2">
    <location>
        <begin position="572"/>
        <end position="647"/>
    </location>
</feature>
<comment type="caution">
    <text evidence="3">The sequence shown here is derived from an EMBL/GenBank/DDBJ whole genome shotgun (WGS) entry which is preliminary data.</text>
</comment>
<feature type="region of interest" description="Disordered" evidence="1">
    <location>
        <begin position="273"/>
        <end position="315"/>
    </location>
</feature>
<dbReference type="InterPro" id="IPR003399">
    <property type="entry name" value="Mce/MlaD"/>
</dbReference>
<protein>
    <recommendedName>
        <fullName evidence="2">Mce/MlaD domain-containing protein</fullName>
    </recommendedName>
</protein>
<feature type="region of interest" description="Disordered" evidence="1">
    <location>
        <begin position="73"/>
        <end position="117"/>
    </location>
</feature>
<feature type="compositionally biased region" description="Polar residues" evidence="1">
    <location>
        <begin position="42"/>
        <end position="54"/>
    </location>
</feature>
<feature type="compositionally biased region" description="Basic and acidic residues" evidence="1">
    <location>
        <begin position="100"/>
        <end position="116"/>
    </location>
</feature>
<dbReference type="GO" id="GO:0005576">
    <property type="term" value="C:extracellular region"/>
    <property type="evidence" value="ECO:0007669"/>
    <property type="project" value="TreeGrafter"/>
</dbReference>
<feature type="region of interest" description="Disordered" evidence="1">
    <location>
        <begin position="236"/>
        <end position="256"/>
    </location>
</feature>
<dbReference type="Pfam" id="PF02470">
    <property type="entry name" value="MlaD"/>
    <property type="match status" value="1"/>
</dbReference>
<feature type="region of interest" description="Disordered" evidence="1">
    <location>
        <begin position="1"/>
        <end position="24"/>
    </location>
</feature>
<sequence length="948" mass="104682">MREKQSTDRSAERDPQVGERDEKAVAEFRRVDCVSPHPALRNHQSTGMHYTPNQHGYNHRAEVRARQIEHHVDDDIQQGKSHNRAHHRLGEQSPEDEVAEDHHDTESQEHRADPRSAHAGHFAEVFGKVSVHREHGCEDEGDGKNGQPHARPAKYPDLCTVRQALCHRSRGQKYDNPEKRENVDHGAEHECCRHRKVLGQIGRQGHAERESDCDACKYLGHRGGRLFRRYQTNRTCKRDSEEDRMNHGGDDPKCKHHLETRCGRIHHIGDRKDCNRYQQNGSPVDSRGDQRCERTGHRHDECKHTDQPSGSRRGDTELFADLRQNPDNAHLRSDDSEYTQRQNRYQQFRLHDTLLTTSPHKTLFANEFPELADHGFVSSVIRPLPDALGLEQTHVFHALQIPRDHRLGKSRSPLDVTDTDSDVKPEILLRIRVLVEILRRIAKASMDHTPLHDNRNASTFMDMFGEVKPDSDRKPSASHRSIRSELRHLRFDDLRKSQRRLSICDDLFIVIANNELPEVSGSPQNVLQGRHLMVMSKLAKWQLVALVVVALLGLIYVGAKYVRLDNLLGFGQYTVKTELATSGGIFTNAEVTYRGVPVGRVGDMSLTSDGIEVDLLIDSSAPQIPASARAVVANRSAIGEQYVDLQPDTDQGPFLEDGSVIAVGDTTTPIPIENVLTSANGLVHSVPVDALHTVAKELGAAFNGKGEDLQVLADSLSGISQSGLDTLPQTLGLIRDSQTVLTTQSDQSSAIKQFSTDLDALTAQLRTSDPDIRRVIDNGIPASEQVGSLVTEAGPALTTNLSNLSAVAAAAAPTLPSLQPFLLFLPALAGAAPTVAPGDGTVHLGLVLETNNPLSCTVGYEGTMAILDEMKRKDPNFDDTTQNFPLNTAANCQAPQGSETGVRSANRIAFADPNTSQPWDGKPKVDPDKLNLNPIATQLAPMLGATPK</sequence>
<accession>A0A163LCG4</accession>
<feature type="compositionally biased region" description="Basic and acidic residues" evidence="1">
    <location>
        <begin position="286"/>
        <end position="315"/>
    </location>
</feature>